<sequence>MTVASSLEFLNETPIDEELPPSQSLLQQYEKMIVTTLLRSFALDFMIKDQNGGNVDTPLTARKYGLKDEAAQGRYGSRVEYMDNSSLYHSAQNYKDKNRQASELRDKGQLKDSYTGQKIARNERYDLDHTIAAKEIHDDPAVYLAKLNGVDLANSETNLNHTNYSINRSKKQKTMTQFLNDMKDKQTTYDARINELKKKGMLSDQERKELNKLDNLRKANAEMMKEADAKAIWRVYGKARFLAETSFLSF</sequence>
<evidence type="ECO:0000313" key="3">
    <source>
        <dbReference type="Proteomes" id="UP000018877"/>
    </source>
</evidence>
<proteinExistence type="predicted"/>
<dbReference type="AlphaFoldDB" id="A0AB94ISC4"/>
<evidence type="ECO:0000313" key="2">
    <source>
        <dbReference type="EMBL" id="ETI69936.1"/>
    </source>
</evidence>
<reference evidence="2 3" key="1">
    <citation type="journal article" date="2014" name="Environ. Microbiol.">
        <title>The nitrate-ammonifying and nosZ-carrying bacterium Bacillus vireti is a potent source and sink for nitric and nitrous oxide under high nitrate conditions.</title>
        <authorList>
            <person name="Mania D."/>
            <person name="Heylen K."/>
            <person name="van Spanning R.J."/>
            <person name="Frostegard A."/>
        </authorList>
    </citation>
    <scope>NUCLEOTIDE SEQUENCE [LARGE SCALE GENOMIC DNA]</scope>
    <source>
        <strain evidence="2 3">LMG 21834</strain>
    </source>
</reference>
<gene>
    <name evidence="2" type="ORF">BAVI_05004</name>
</gene>
<dbReference type="Proteomes" id="UP000018877">
    <property type="component" value="Unassembled WGS sequence"/>
</dbReference>
<keyword evidence="3" id="KW-1185">Reference proteome</keyword>
<keyword evidence="1" id="KW-0175">Coiled coil</keyword>
<organism evidence="2 3">
    <name type="scientific">Neobacillus vireti LMG 21834</name>
    <dbReference type="NCBI Taxonomy" id="1131730"/>
    <lineage>
        <taxon>Bacteria</taxon>
        <taxon>Bacillati</taxon>
        <taxon>Bacillota</taxon>
        <taxon>Bacilli</taxon>
        <taxon>Bacillales</taxon>
        <taxon>Bacillaceae</taxon>
        <taxon>Neobacillus</taxon>
    </lineage>
</organism>
<evidence type="ECO:0000256" key="1">
    <source>
        <dbReference type="SAM" id="Coils"/>
    </source>
</evidence>
<name>A0AB94ISC4_9BACI</name>
<protein>
    <submittedName>
        <fullName evidence="2">Uncharacterized protein</fullName>
    </submittedName>
</protein>
<feature type="coiled-coil region" evidence="1">
    <location>
        <begin position="179"/>
        <end position="226"/>
    </location>
</feature>
<accession>A0AB94ISC4</accession>
<comment type="caution">
    <text evidence="2">The sequence shown here is derived from an EMBL/GenBank/DDBJ whole genome shotgun (WGS) entry which is preliminary data.</text>
</comment>
<dbReference type="EMBL" id="ALAN01000034">
    <property type="protein sequence ID" value="ETI69936.1"/>
    <property type="molecule type" value="Genomic_DNA"/>
</dbReference>